<dbReference type="InterPro" id="IPR013096">
    <property type="entry name" value="Cupin_2"/>
</dbReference>
<dbReference type="InterPro" id="IPR011051">
    <property type="entry name" value="RmlC_Cupin_sf"/>
</dbReference>
<protein>
    <submittedName>
        <fullName evidence="3">Uncharacterized protein YjlB</fullName>
    </submittedName>
</protein>
<feature type="region of interest" description="Disordered" evidence="1">
    <location>
        <begin position="125"/>
        <end position="162"/>
    </location>
</feature>
<name>A0ABU0F6T6_9HYPH</name>
<dbReference type="PIRSF" id="PIRSF019307">
    <property type="entry name" value="UCP019307"/>
    <property type="match status" value="1"/>
</dbReference>
<dbReference type="CDD" id="cd02219">
    <property type="entry name" value="cupin_YjlB-like"/>
    <property type="match status" value="1"/>
</dbReference>
<comment type="caution">
    <text evidence="3">The sequence shown here is derived from an EMBL/GenBank/DDBJ whole genome shotgun (WGS) entry which is preliminary data.</text>
</comment>
<evidence type="ECO:0000313" key="3">
    <source>
        <dbReference type="EMBL" id="MDQ0390325.1"/>
    </source>
</evidence>
<dbReference type="Pfam" id="PF07883">
    <property type="entry name" value="Cupin_2"/>
    <property type="match status" value="1"/>
</dbReference>
<sequence>MVDALHFGEAGPIPNNPDLPVLVYRGAFGGDTEDMARAMEERFAANGWPPQWRNGIYAFHHYHCGGHEVLGIAAGEAEVTLGGEGGRTLPVRKGDVLLLPAGTGHRRVTSSADFLVVGAYPPGQEGDIQRDAATPGMKRRIAALPPPEKDPVSGAPFPQRAR</sequence>
<accession>A0ABU0F6T6</accession>
<evidence type="ECO:0000259" key="2">
    <source>
        <dbReference type="Pfam" id="PF07883"/>
    </source>
</evidence>
<dbReference type="RefSeq" id="WP_307421486.1">
    <property type="nucleotide sequence ID" value="NZ_JAUSVK010000001.1"/>
</dbReference>
<dbReference type="InterPro" id="IPR014710">
    <property type="entry name" value="RmlC-like_jellyroll"/>
</dbReference>
<dbReference type="SUPFAM" id="SSF51182">
    <property type="entry name" value="RmlC-like cupins"/>
    <property type="match status" value="1"/>
</dbReference>
<dbReference type="Proteomes" id="UP001237448">
    <property type="component" value="Unassembled WGS sequence"/>
</dbReference>
<dbReference type="PANTHER" id="PTHR36448">
    <property type="entry name" value="BLR7373 PROTEIN"/>
    <property type="match status" value="1"/>
</dbReference>
<organism evidence="3 4">
    <name type="scientific">Labrys monachus</name>
    <dbReference type="NCBI Taxonomy" id="217067"/>
    <lineage>
        <taxon>Bacteria</taxon>
        <taxon>Pseudomonadati</taxon>
        <taxon>Pseudomonadota</taxon>
        <taxon>Alphaproteobacteria</taxon>
        <taxon>Hyphomicrobiales</taxon>
        <taxon>Xanthobacteraceae</taxon>
        <taxon>Labrys</taxon>
    </lineage>
</organism>
<evidence type="ECO:0000256" key="1">
    <source>
        <dbReference type="SAM" id="MobiDB-lite"/>
    </source>
</evidence>
<keyword evidence="4" id="KW-1185">Reference proteome</keyword>
<feature type="domain" description="Cupin type-2" evidence="2">
    <location>
        <begin position="60"/>
        <end position="107"/>
    </location>
</feature>
<dbReference type="InterPro" id="IPR014500">
    <property type="entry name" value="UCP019307_cupin"/>
</dbReference>
<dbReference type="Gene3D" id="2.60.120.10">
    <property type="entry name" value="Jelly Rolls"/>
    <property type="match status" value="1"/>
</dbReference>
<evidence type="ECO:0000313" key="4">
    <source>
        <dbReference type="Proteomes" id="UP001237448"/>
    </source>
</evidence>
<dbReference type="InterPro" id="IPR047121">
    <property type="entry name" value="YjiB-like"/>
</dbReference>
<dbReference type="EMBL" id="JAUSVK010000001">
    <property type="protein sequence ID" value="MDQ0390325.1"/>
    <property type="molecule type" value="Genomic_DNA"/>
</dbReference>
<reference evidence="3 4" key="1">
    <citation type="submission" date="2023-07" db="EMBL/GenBank/DDBJ databases">
        <title>Genomic Encyclopedia of Type Strains, Phase IV (KMG-IV): sequencing the most valuable type-strain genomes for metagenomic binning, comparative biology and taxonomic classification.</title>
        <authorList>
            <person name="Goeker M."/>
        </authorList>
    </citation>
    <scope>NUCLEOTIDE SEQUENCE [LARGE SCALE GENOMIC DNA]</scope>
    <source>
        <strain evidence="3 4">DSM 5896</strain>
    </source>
</reference>
<proteinExistence type="predicted"/>
<gene>
    <name evidence="3" type="ORF">J3R73_000117</name>
</gene>
<dbReference type="PANTHER" id="PTHR36448:SF2">
    <property type="entry name" value="CUPIN TYPE-1 DOMAIN-CONTAINING PROTEIN"/>
    <property type="match status" value="1"/>
</dbReference>